<name>A0AAU8J3V8_9ACTN</name>
<sequence length="248" mass="27856">MGRGQGLPEKTHRTPESLVLPRGTRLFRVHRRTYSPAQFNPTLCDPHFGGSRFDGTENDPYGYLYAAPRVETALAETILRDLPFDDEGNPRVLPYRALVGRCVTELELRTEVRLVSLMDEPARVAVRQDAWLVHAEAPEYPFTRRWGHWIRSQATWAQGLAWPSKRDGPYPAIVLFADRLGQPGPARTPCGADGEAPPERLPQRAEVLRRLPKPSIDLDDEAGVHWLEQTLYRYDVHVGAPPGVLGGP</sequence>
<dbReference type="SMART" id="SM00953">
    <property type="entry name" value="RES"/>
    <property type="match status" value="1"/>
</dbReference>
<dbReference type="KEGG" id="stac:ABII15_36845"/>
<protein>
    <submittedName>
        <fullName evidence="2">RES family NAD+ phosphorylase</fullName>
    </submittedName>
</protein>
<dbReference type="Pfam" id="PF08808">
    <property type="entry name" value="RES"/>
    <property type="match status" value="1"/>
</dbReference>
<evidence type="ECO:0000313" key="2">
    <source>
        <dbReference type="EMBL" id="XCJ75205.1"/>
    </source>
</evidence>
<evidence type="ECO:0000259" key="1">
    <source>
        <dbReference type="SMART" id="SM00953"/>
    </source>
</evidence>
<accession>A0AAU8J3V8</accession>
<dbReference type="AlphaFoldDB" id="A0AAU8J3V8"/>
<feature type="domain" description="RES" evidence="1">
    <location>
        <begin position="39"/>
        <end position="186"/>
    </location>
</feature>
<organism evidence="2">
    <name type="scientific">Streptomyces tabacisoli</name>
    <dbReference type="NCBI Taxonomy" id="3156398"/>
    <lineage>
        <taxon>Bacteria</taxon>
        <taxon>Bacillati</taxon>
        <taxon>Actinomycetota</taxon>
        <taxon>Actinomycetes</taxon>
        <taxon>Kitasatosporales</taxon>
        <taxon>Streptomycetaceae</taxon>
        <taxon>Streptomyces</taxon>
    </lineage>
</organism>
<dbReference type="InterPro" id="IPR014914">
    <property type="entry name" value="RES_dom"/>
</dbReference>
<proteinExistence type="predicted"/>
<reference evidence="2" key="1">
    <citation type="submission" date="2024-06" db="EMBL/GenBank/DDBJ databases">
        <title>Streptomyces sp. strain HUAS MG91 genome sequences.</title>
        <authorList>
            <person name="Mo P."/>
        </authorList>
    </citation>
    <scope>NUCLEOTIDE SEQUENCE</scope>
    <source>
        <strain evidence="2">HUAS MG91</strain>
    </source>
</reference>
<dbReference type="RefSeq" id="WP_353946640.1">
    <property type="nucleotide sequence ID" value="NZ_CP159534.1"/>
</dbReference>
<dbReference type="EMBL" id="CP159534">
    <property type="protein sequence ID" value="XCJ75205.1"/>
    <property type="molecule type" value="Genomic_DNA"/>
</dbReference>
<gene>
    <name evidence="2" type="ORF">ABII15_36845</name>
</gene>